<dbReference type="InParanoid" id="A2DKU6"/>
<evidence type="ECO:0000256" key="1">
    <source>
        <dbReference type="SAM" id="MobiDB-lite"/>
    </source>
</evidence>
<feature type="compositionally biased region" description="Low complexity" evidence="1">
    <location>
        <begin position="225"/>
        <end position="240"/>
    </location>
</feature>
<name>A2DKU6_TRIV3</name>
<feature type="transmembrane region" description="Helical" evidence="2">
    <location>
        <begin position="279"/>
        <end position="297"/>
    </location>
</feature>
<protein>
    <submittedName>
        <fullName evidence="3">Uncharacterized protein</fullName>
    </submittedName>
</protein>
<dbReference type="Proteomes" id="UP000001542">
    <property type="component" value="Unassembled WGS sequence"/>
</dbReference>
<keyword evidence="2" id="KW-0472">Membrane</keyword>
<dbReference type="RefSeq" id="XP_001579885.1">
    <property type="nucleotide sequence ID" value="XM_001579835.1"/>
</dbReference>
<evidence type="ECO:0000313" key="4">
    <source>
        <dbReference type="Proteomes" id="UP000001542"/>
    </source>
</evidence>
<dbReference type="KEGG" id="tva:5464418"/>
<dbReference type="VEuPathDB" id="TrichDB:TVAG_146420"/>
<reference evidence="3" key="2">
    <citation type="journal article" date="2007" name="Science">
        <title>Draft genome sequence of the sexually transmitted pathogen Trichomonas vaginalis.</title>
        <authorList>
            <person name="Carlton J.M."/>
            <person name="Hirt R.P."/>
            <person name="Silva J.C."/>
            <person name="Delcher A.L."/>
            <person name="Schatz M."/>
            <person name="Zhao Q."/>
            <person name="Wortman J.R."/>
            <person name="Bidwell S.L."/>
            <person name="Alsmark U.C.M."/>
            <person name="Besteiro S."/>
            <person name="Sicheritz-Ponten T."/>
            <person name="Noel C.J."/>
            <person name="Dacks J.B."/>
            <person name="Foster P.G."/>
            <person name="Simillion C."/>
            <person name="Van de Peer Y."/>
            <person name="Miranda-Saavedra D."/>
            <person name="Barton G.J."/>
            <person name="Westrop G.D."/>
            <person name="Mueller S."/>
            <person name="Dessi D."/>
            <person name="Fiori P.L."/>
            <person name="Ren Q."/>
            <person name="Paulsen I."/>
            <person name="Zhang H."/>
            <person name="Bastida-Corcuera F.D."/>
            <person name="Simoes-Barbosa A."/>
            <person name="Brown M.T."/>
            <person name="Hayes R.D."/>
            <person name="Mukherjee M."/>
            <person name="Okumura C.Y."/>
            <person name="Schneider R."/>
            <person name="Smith A.J."/>
            <person name="Vanacova S."/>
            <person name="Villalvazo M."/>
            <person name="Haas B.J."/>
            <person name="Pertea M."/>
            <person name="Feldblyum T.V."/>
            <person name="Utterback T.R."/>
            <person name="Shu C.L."/>
            <person name="Osoegawa K."/>
            <person name="de Jong P.J."/>
            <person name="Hrdy I."/>
            <person name="Horvathova L."/>
            <person name="Zubacova Z."/>
            <person name="Dolezal P."/>
            <person name="Malik S.B."/>
            <person name="Logsdon J.M. Jr."/>
            <person name="Henze K."/>
            <person name="Gupta A."/>
            <person name="Wang C.C."/>
            <person name="Dunne R.L."/>
            <person name="Upcroft J.A."/>
            <person name="Upcroft P."/>
            <person name="White O."/>
            <person name="Salzberg S.L."/>
            <person name="Tang P."/>
            <person name="Chiu C.-H."/>
            <person name="Lee Y.-S."/>
            <person name="Embley T.M."/>
            <person name="Coombs G.H."/>
            <person name="Mottram J.C."/>
            <person name="Tachezy J."/>
            <person name="Fraser-Liggett C.M."/>
            <person name="Johnson P.J."/>
        </authorList>
    </citation>
    <scope>NUCLEOTIDE SEQUENCE [LARGE SCALE GENOMIC DNA]</scope>
    <source>
        <strain evidence="3">G3</strain>
    </source>
</reference>
<keyword evidence="2" id="KW-1133">Transmembrane helix</keyword>
<dbReference type="AlphaFoldDB" id="A2DKU6"/>
<gene>
    <name evidence="3" type="ORF">TVAG_146420</name>
</gene>
<keyword evidence="2" id="KW-0812">Transmembrane</keyword>
<organism evidence="3 4">
    <name type="scientific">Trichomonas vaginalis (strain ATCC PRA-98 / G3)</name>
    <dbReference type="NCBI Taxonomy" id="412133"/>
    <lineage>
        <taxon>Eukaryota</taxon>
        <taxon>Metamonada</taxon>
        <taxon>Parabasalia</taxon>
        <taxon>Trichomonadida</taxon>
        <taxon>Trichomonadidae</taxon>
        <taxon>Trichomonas</taxon>
    </lineage>
</organism>
<feature type="compositionally biased region" description="Low complexity" evidence="1">
    <location>
        <begin position="512"/>
        <end position="530"/>
    </location>
</feature>
<feature type="transmembrane region" description="Helical" evidence="2">
    <location>
        <begin position="435"/>
        <end position="456"/>
    </location>
</feature>
<dbReference type="VEuPathDB" id="TrichDB:TVAGG3_0361290"/>
<feature type="transmembrane region" description="Helical" evidence="2">
    <location>
        <begin position="672"/>
        <end position="693"/>
    </location>
</feature>
<sequence length="1164" mass="135928">MRVYNGKIEFPWYLPVRNNLVMRYLSEEKADIEKFENLMLLRMKHDDEEMMEVVRFLGIFKNQRQKIMIMLSMWKGESVYYDYQFYLASRLFSCFNDNCPEYYINQLDNLHRNYLVCLSMFWKNRHDKNYFTSFLYGTKASVTHVEMINLIEFRSFIYQYDPYIYQSYAEISLIALGDPSKSVIYRRHSQLLKENHYSVVDPVFKATARYYPISIEQYTEEKTSTDSSETNSTSSSNLSSQNSYNHIRFHLSDNVIYRDEESDNSSIAMFVQKSDQMKSMNVLVAVLLTFIWSYFFARDVILSEIENSHRLIDIKNIIKKTMYLNVEVTSIYMVKPIIESKQYHNCFELKSDIYRYLNEYSFSVGDDFTFISKSLSFMSDFLSKSNTDNCYELEIDNNRIISDRLNTIQNNYYSFETKVDEILNRKDLLIIYHKYALYLIVMSIFMSIFSAFMGYMSVRMTLFDLPENALSFLGSKERLSMLLLKKSLESWDFFRILFPFEKNENENQTQHQSQKLQKSQKNSESSSKISLIRSRKNSMSKYGSDTNINNPNPINQQTNVQRHNIIPKGNTKSRHVNLKESKIAISFIGSDESLKASQFALMQNIVQKSTNTNSNPDINIYPSLISSDNSDDCSSASGSTNNTKDFIPAETVEERDIVKETIDKTKISDTRVLVLIFSTHIIPWIIILLIVAYSNLILNFQMRCENIFVSNIRPNITDLHQLPLRIYGDFINKSNNKNTELHKHDLNFSSYEIKDKNQYFTKFDSYFHSHRKRDENSFEIKEIKINSNISFYTHRLEHFIEDTERVNSISMTTLVSFCIVSTFIWFSTNIAVYKIESFIIRGFNSLFHFPLSYLDIINKPLDTSRHSSVPNNCIEVIFDNETKLISDISENISEHIGISSIDVIGHKYEDIFTREEEGIVSFSINQKKSKKFIEDKIEDKLITRIALIPSKSDDLHDINISHQNLTIILNSIFHHQDFLDCFVVLIHFDSSTFNSCVDQIFFATHNILQCYGCCKLLNIEGSLVYFSIEDDDINAVYLFIRDMLNNSTPTTRNSLKSISKTNTSTLTTTKTSTKDVSSTQSSSITSVVFCRTRVHIGISVGQEFDSQEEIQNVPFASISFSENDFIRHEIFSLEDHTILFYDEHDSHKNIISFDDLNIILENEN</sequence>
<evidence type="ECO:0000256" key="2">
    <source>
        <dbReference type="SAM" id="Phobius"/>
    </source>
</evidence>
<reference evidence="3" key="1">
    <citation type="submission" date="2006-10" db="EMBL/GenBank/DDBJ databases">
        <authorList>
            <person name="Amadeo P."/>
            <person name="Zhao Q."/>
            <person name="Wortman J."/>
            <person name="Fraser-Liggett C."/>
            <person name="Carlton J."/>
        </authorList>
    </citation>
    <scope>NUCLEOTIDE SEQUENCE</scope>
    <source>
        <strain evidence="3">G3</strain>
    </source>
</reference>
<feature type="region of interest" description="Disordered" evidence="1">
    <location>
        <begin position="507"/>
        <end position="530"/>
    </location>
</feature>
<feature type="region of interest" description="Disordered" evidence="1">
    <location>
        <begin position="221"/>
        <end position="240"/>
    </location>
</feature>
<evidence type="ECO:0000313" key="3">
    <source>
        <dbReference type="EMBL" id="EAY18899.1"/>
    </source>
</evidence>
<feature type="transmembrane region" description="Helical" evidence="2">
    <location>
        <begin position="814"/>
        <end position="833"/>
    </location>
</feature>
<keyword evidence="4" id="KW-1185">Reference proteome</keyword>
<proteinExistence type="predicted"/>
<dbReference type="EMBL" id="DS113213">
    <property type="protein sequence ID" value="EAY18899.1"/>
    <property type="molecule type" value="Genomic_DNA"/>
</dbReference>
<accession>A2DKU6</accession>